<feature type="domain" description="Wings apart-like protein C-terminal" evidence="3">
    <location>
        <begin position="230"/>
        <end position="321"/>
    </location>
</feature>
<dbReference type="STRING" id="47428.A0A284RYE0"/>
<dbReference type="OMA" id="MRESYTE"/>
<protein>
    <recommendedName>
        <fullName evidence="3">Wings apart-like protein C-terminal domain-containing protein</fullName>
    </recommendedName>
</protein>
<feature type="compositionally biased region" description="Low complexity" evidence="2">
    <location>
        <begin position="97"/>
        <end position="110"/>
    </location>
</feature>
<proteinExistence type="inferred from homology"/>
<organism evidence="4 5">
    <name type="scientific">Armillaria ostoyae</name>
    <name type="common">Armillaria root rot fungus</name>
    <dbReference type="NCBI Taxonomy" id="47428"/>
    <lineage>
        <taxon>Eukaryota</taxon>
        <taxon>Fungi</taxon>
        <taxon>Dikarya</taxon>
        <taxon>Basidiomycota</taxon>
        <taxon>Agaricomycotina</taxon>
        <taxon>Agaricomycetes</taxon>
        <taxon>Agaricomycetidae</taxon>
        <taxon>Agaricales</taxon>
        <taxon>Marasmiineae</taxon>
        <taxon>Physalacriaceae</taxon>
        <taxon>Armillaria</taxon>
    </lineage>
</organism>
<evidence type="ECO:0000259" key="3">
    <source>
        <dbReference type="Pfam" id="PF07814"/>
    </source>
</evidence>
<gene>
    <name evidence="4" type="ORF">ARMOST_17219</name>
</gene>
<feature type="compositionally biased region" description="Low complexity" evidence="2">
    <location>
        <begin position="78"/>
        <end position="89"/>
    </location>
</feature>
<evidence type="ECO:0000256" key="1">
    <source>
        <dbReference type="ARBA" id="ARBA00006854"/>
    </source>
</evidence>
<reference evidence="5" key="1">
    <citation type="journal article" date="2017" name="Nat. Ecol. Evol.">
        <title>Genome expansion and lineage-specific genetic innovations in the forest pathogenic fungi Armillaria.</title>
        <authorList>
            <person name="Sipos G."/>
            <person name="Prasanna A.N."/>
            <person name="Walter M.C."/>
            <person name="O'Connor E."/>
            <person name="Balint B."/>
            <person name="Krizsan K."/>
            <person name="Kiss B."/>
            <person name="Hess J."/>
            <person name="Varga T."/>
            <person name="Slot J."/>
            <person name="Riley R."/>
            <person name="Boka B."/>
            <person name="Rigling D."/>
            <person name="Barry K."/>
            <person name="Lee J."/>
            <person name="Mihaltcheva S."/>
            <person name="LaButti K."/>
            <person name="Lipzen A."/>
            <person name="Waldron R."/>
            <person name="Moloney N.M."/>
            <person name="Sperisen C."/>
            <person name="Kredics L."/>
            <person name="Vagvoelgyi C."/>
            <person name="Patrignani A."/>
            <person name="Fitzpatrick D."/>
            <person name="Nagy I."/>
            <person name="Doyle S."/>
            <person name="Anderson J.B."/>
            <person name="Grigoriev I.V."/>
            <person name="Gueldener U."/>
            <person name="Muensterkoetter M."/>
            <person name="Nagy L.G."/>
        </authorList>
    </citation>
    <scope>NUCLEOTIDE SEQUENCE [LARGE SCALE GENOMIC DNA]</scope>
    <source>
        <strain evidence="5">C18/9</strain>
    </source>
</reference>
<name>A0A284RYE0_ARMOS</name>
<dbReference type="InterPro" id="IPR039874">
    <property type="entry name" value="WAPL"/>
</dbReference>
<feature type="compositionally biased region" description="Acidic residues" evidence="2">
    <location>
        <begin position="597"/>
        <end position="610"/>
    </location>
</feature>
<comment type="similarity">
    <text evidence="1">Belongs to the WAPL family.</text>
</comment>
<dbReference type="InterPro" id="IPR022771">
    <property type="entry name" value="WAPL_C"/>
</dbReference>
<dbReference type="OrthoDB" id="78088at2759"/>
<feature type="compositionally biased region" description="Low complexity" evidence="2">
    <location>
        <begin position="52"/>
        <end position="63"/>
    </location>
</feature>
<dbReference type="InterPro" id="IPR011989">
    <property type="entry name" value="ARM-like"/>
</dbReference>
<accession>A0A284RYE0</accession>
<dbReference type="EMBL" id="FUEG01000021">
    <property type="protein sequence ID" value="SJL13771.1"/>
    <property type="molecule type" value="Genomic_DNA"/>
</dbReference>
<dbReference type="AlphaFoldDB" id="A0A284RYE0"/>
<evidence type="ECO:0000256" key="2">
    <source>
        <dbReference type="SAM" id="MobiDB-lite"/>
    </source>
</evidence>
<dbReference type="Pfam" id="PF07814">
    <property type="entry name" value="WAPL"/>
    <property type="match status" value="1"/>
</dbReference>
<feature type="region of interest" description="Disordered" evidence="2">
    <location>
        <begin position="165"/>
        <end position="229"/>
    </location>
</feature>
<sequence length="797" mass="87139">MSLPRTYGRNSTKRQLIDTAGSDEEVPKRRKRDTPPTPSKIPRDLSQIFETASPAASSSGSPGKLARRMLGRSKTESSIDSTGRSGSSTPSLARRTPSLPSVLSPPKSIPTLFPDPPPPQHRAPVKRTYAGKSRSFLVSLPVNGAASGLGLEDDDFLNRESYSSLRSRWGVDTSEDDPYPRPSPSRSHSDSNPATPTSSSPKRSKSKSKGRATPNGLVPEPLPSGMMNPLKSITELRSKGENRRFLDEVGYLIEGMDKDGRVGLRRSSALEIATKLCDSDFTRKAKAADFIGQTWDTFVENGAGDGKDKILDLILVFFSALVARDDVSLADVAERSSSPSTSSSPTSYFATTLFAMLARLTPETDLLSIIAGSSPDIQLRKMGVKKNEQVLLRSIHSTIASSSLFEDGVAVTTSLLITHTLAALSPSFLPTAHFTTLLKSLRHHLDKPFPSTATRHDNSIDFPSTHNILRLLDNFLLGRWAGPGYGSAQSRNLLEGAREDWLLNGLISCGVRTEIAMKTSKPCGNADIDSCLDMVFRVLVSLSHRDQDWCENLLAHPTAPLFIIRTIVRADRIRHEYQGKGKMPHDRTNTKVKKEESDTELDDEENSDDDMSQARVLDRLCLALGLFTNLVQQVEDAKHVLRGLLLDPSCALTKPACLRKCSCRHPTSALNLLAQVYLHQVPIFGDPKVKMERQSSPVFGTDPLQSADASFLLGHLSVLFGLLMKGSEDNQTVILDGLCSTRMTRTVQLNSLVEHAADLAAFYAVIKGEEADTEGNKGEDVAKDVIKFLQALRDKQK</sequence>
<dbReference type="PANTHER" id="PTHR22100">
    <property type="entry name" value="WINGS APART-LIKE PROTEIN HOMOLOG"/>
    <property type="match status" value="1"/>
</dbReference>
<feature type="compositionally biased region" description="Basic and acidic residues" evidence="2">
    <location>
        <begin position="578"/>
        <end position="596"/>
    </location>
</feature>
<evidence type="ECO:0000313" key="4">
    <source>
        <dbReference type="EMBL" id="SJL13771.1"/>
    </source>
</evidence>
<evidence type="ECO:0000313" key="5">
    <source>
        <dbReference type="Proteomes" id="UP000219338"/>
    </source>
</evidence>
<dbReference type="PANTHER" id="PTHR22100:SF13">
    <property type="entry name" value="WINGS APART-LIKE PROTEIN HOMOLOG"/>
    <property type="match status" value="1"/>
</dbReference>
<feature type="region of interest" description="Disordered" evidence="2">
    <location>
        <begin position="578"/>
        <end position="610"/>
    </location>
</feature>
<feature type="region of interest" description="Disordered" evidence="2">
    <location>
        <begin position="1"/>
        <end position="132"/>
    </location>
</feature>
<feature type="compositionally biased region" description="Low complexity" evidence="2">
    <location>
        <begin position="184"/>
        <end position="201"/>
    </location>
</feature>
<dbReference type="Proteomes" id="UP000219338">
    <property type="component" value="Unassembled WGS sequence"/>
</dbReference>
<keyword evidence="5" id="KW-1185">Reference proteome</keyword>
<dbReference type="Gene3D" id="1.25.10.10">
    <property type="entry name" value="Leucine-rich Repeat Variant"/>
    <property type="match status" value="2"/>
</dbReference>